<dbReference type="Pfam" id="PF12681">
    <property type="entry name" value="Glyoxalase_2"/>
    <property type="match status" value="1"/>
</dbReference>
<comment type="caution">
    <text evidence="2">The sequence shown here is derived from an EMBL/GenBank/DDBJ whole genome shotgun (WGS) entry which is preliminary data.</text>
</comment>
<evidence type="ECO:0000313" key="3">
    <source>
        <dbReference type="Proteomes" id="UP001528850"/>
    </source>
</evidence>
<sequence length="130" mass="14168">MRFGYTILYVPDVEATVGFYEKAFGLRRRFVHESGLYAEMETGDTTLGFAGEPMADMNGLAIRPNSRRDVAAGFEICLVTESPEEGFAHAVREGALAVKAVESKPWGQRVAYVRDLNGCLVEICSPMGGA</sequence>
<dbReference type="InterPro" id="IPR025870">
    <property type="entry name" value="Glyoxalase-like_dom"/>
</dbReference>
<evidence type="ECO:0000259" key="1">
    <source>
        <dbReference type="PROSITE" id="PS51819"/>
    </source>
</evidence>
<keyword evidence="3" id="KW-1185">Reference proteome</keyword>
<dbReference type="Proteomes" id="UP001528850">
    <property type="component" value="Unassembled WGS sequence"/>
</dbReference>
<organism evidence="2 3">
    <name type="scientific">Luteibacter sahnii</name>
    <dbReference type="NCBI Taxonomy" id="3021977"/>
    <lineage>
        <taxon>Bacteria</taxon>
        <taxon>Pseudomonadati</taxon>
        <taxon>Pseudomonadota</taxon>
        <taxon>Gammaproteobacteria</taxon>
        <taxon>Lysobacterales</taxon>
        <taxon>Rhodanobacteraceae</taxon>
        <taxon>Luteibacter</taxon>
    </lineage>
</organism>
<dbReference type="InterPro" id="IPR029068">
    <property type="entry name" value="Glyas_Bleomycin-R_OHBP_Dase"/>
</dbReference>
<feature type="domain" description="VOC" evidence="1">
    <location>
        <begin position="2"/>
        <end position="126"/>
    </location>
</feature>
<dbReference type="EMBL" id="JARJJS010000003">
    <property type="protein sequence ID" value="MDF4025940.1"/>
    <property type="molecule type" value="Genomic_DNA"/>
</dbReference>
<protein>
    <submittedName>
        <fullName evidence="2">VOC family protein</fullName>
    </submittedName>
</protein>
<dbReference type="PANTHER" id="PTHR21366:SF22">
    <property type="entry name" value="VOC DOMAIN-CONTAINING PROTEIN"/>
    <property type="match status" value="1"/>
</dbReference>
<dbReference type="PANTHER" id="PTHR21366">
    <property type="entry name" value="GLYOXALASE FAMILY PROTEIN"/>
    <property type="match status" value="1"/>
</dbReference>
<gene>
    <name evidence="2" type="ORF">P3W24_13260</name>
</gene>
<dbReference type="RefSeq" id="WP_320551873.1">
    <property type="nucleotide sequence ID" value="NZ_JAQLOK010000004.1"/>
</dbReference>
<proteinExistence type="predicted"/>
<reference evidence="2 3" key="1">
    <citation type="journal article" date="2024" name="Curr. Microbiol.">
        <title>Luteibacter sahnii sp. nov., A Novel Yellow-Colored Xanthomonadin Pigment Producing Probiotic Bacterium from Healthy Rice Seed Microbiome.</title>
        <authorList>
            <person name="Jaiswal G."/>
            <person name="Rana R."/>
            <person name="Nayak P.K."/>
            <person name="Chouhan R."/>
            <person name="Gandhi S.G."/>
            <person name="Patel H.K."/>
            <person name="Patil P.B."/>
        </authorList>
    </citation>
    <scope>NUCLEOTIDE SEQUENCE [LARGE SCALE GENOMIC DNA]</scope>
    <source>
        <strain evidence="2 3">PPL201</strain>
    </source>
</reference>
<evidence type="ECO:0000313" key="2">
    <source>
        <dbReference type="EMBL" id="MDF4025940.1"/>
    </source>
</evidence>
<dbReference type="SUPFAM" id="SSF54593">
    <property type="entry name" value="Glyoxalase/Bleomycin resistance protein/Dihydroxybiphenyl dioxygenase"/>
    <property type="match status" value="1"/>
</dbReference>
<dbReference type="InterPro" id="IPR037523">
    <property type="entry name" value="VOC_core"/>
</dbReference>
<dbReference type="Gene3D" id="3.10.180.10">
    <property type="entry name" value="2,3-Dihydroxybiphenyl 1,2-Dioxygenase, domain 1"/>
    <property type="match status" value="1"/>
</dbReference>
<dbReference type="CDD" id="cd07264">
    <property type="entry name" value="VOC_like"/>
    <property type="match status" value="1"/>
</dbReference>
<name>A0ABT6BCS9_9GAMM</name>
<accession>A0ABT6BCS9</accession>
<dbReference type="PROSITE" id="PS51819">
    <property type="entry name" value="VOC"/>
    <property type="match status" value="1"/>
</dbReference>
<dbReference type="InterPro" id="IPR050383">
    <property type="entry name" value="GlyoxalaseI/FosfomycinResist"/>
</dbReference>